<proteinExistence type="predicted"/>
<dbReference type="Proteomes" id="UP000554520">
    <property type="component" value="Unassembled WGS sequence"/>
</dbReference>
<protein>
    <submittedName>
        <fullName evidence="2">Uncharacterized protein</fullName>
    </submittedName>
</protein>
<keyword evidence="3" id="KW-1185">Reference proteome</keyword>
<name>A0A839UEW7_9HYPH</name>
<dbReference type="EMBL" id="JACHXN010000012">
    <property type="protein sequence ID" value="MBB3147392.1"/>
    <property type="molecule type" value="Genomic_DNA"/>
</dbReference>
<evidence type="ECO:0000313" key="3">
    <source>
        <dbReference type="Proteomes" id="UP000554520"/>
    </source>
</evidence>
<reference evidence="2 3" key="1">
    <citation type="submission" date="2020-08" db="EMBL/GenBank/DDBJ databases">
        <title>Genomic Encyclopedia of Type Strains, Phase III (KMG-III): the genomes of soil and plant-associated and newly described type strains.</title>
        <authorList>
            <person name="Whitman W."/>
        </authorList>
    </citation>
    <scope>NUCLEOTIDE SEQUENCE [LARGE SCALE GENOMIC DNA]</scope>
    <source>
        <strain evidence="2 3">CECT 7015</strain>
    </source>
</reference>
<gene>
    <name evidence="2" type="ORF">FHS21_003812</name>
</gene>
<sequence>MEPGTATLMPTATWPVIVQPTQLPHGELVEPHTASLPSGRSALLKAPRSNFQTKKSWLFIHALQTSVILSPSFPWGAASGAVRKWGRTACQRAGNGPKRWPTCSSSEVNLRLQADIASIVDANANRADTAPTATMGPDSRRSSTRPAEQAEAGRQGENVSGRSSDRIPYLQRRASTTARLPVMQAMARRESGRGKGEAHPVL</sequence>
<feature type="region of interest" description="Disordered" evidence="1">
    <location>
        <begin position="123"/>
        <end position="202"/>
    </location>
</feature>
<evidence type="ECO:0000256" key="1">
    <source>
        <dbReference type="SAM" id="MobiDB-lite"/>
    </source>
</evidence>
<dbReference type="AlphaFoldDB" id="A0A839UEW7"/>
<accession>A0A839UEW7</accession>
<feature type="compositionally biased region" description="Basic and acidic residues" evidence="1">
    <location>
        <begin position="187"/>
        <end position="202"/>
    </location>
</feature>
<organism evidence="2 3">
    <name type="scientific">Phyllobacterium trifolii</name>
    <dbReference type="NCBI Taxonomy" id="300193"/>
    <lineage>
        <taxon>Bacteria</taxon>
        <taxon>Pseudomonadati</taxon>
        <taxon>Pseudomonadota</taxon>
        <taxon>Alphaproteobacteria</taxon>
        <taxon>Hyphomicrobiales</taxon>
        <taxon>Phyllobacteriaceae</taxon>
        <taxon>Phyllobacterium</taxon>
    </lineage>
</organism>
<evidence type="ECO:0000313" key="2">
    <source>
        <dbReference type="EMBL" id="MBB3147392.1"/>
    </source>
</evidence>
<comment type="caution">
    <text evidence="2">The sequence shown here is derived from an EMBL/GenBank/DDBJ whole genome shotgun (WGS) entry which is preliminary data.</text>
</comment>